<sequence>MRVSVCIKTLTSVIVSVTLTITEMERPRLALIAFTFLLFHQKKIYGEEVEMKVRPGDNITLYCDRSLTLGSYIVWIRNCSHENQPSLIIDYEKLTKKIFPRFSFIQNSYSNSFDLHITNISVSDLGLYYCAKLDNNITKDSKGIVYSLKVYYYGNQITRLSLKATSSTPPDCVLCWTLLFSVCPVCVLLSSVMSSLCVYCYCLAQTADVLLFRQTRIYGEEVETKVRPGDNITLYCDRSLTFGSVIEWIRNCSHENQPSLIINFRKLNEEIFQRFSFTHNPYNNSYDLHIINISVSDLGLYYCAEVENKVNQDEKGILSRSEVYYYGSRTTRLSLEVTSCSEPLNTTSTPPCVSDCVLCWTLLFSVCPVCVLLSSLLSSICVYCYCLAQTAGSAEILTADVIKRDPMEKHQCEMSKTGKICHHTEVSYRLLTSAHPYAKM</sequence>
<dbReference type="EMBL" id="JAYMGO010000001">
    <property type="protein sequence ID" value="KAL1282598.1"/>
    <property type="molecule type" value="Genomic_DNA"/>
</dbReference>
<evidence type="ECO:0000256" key="2">
    <source>
        <dbReference type="ARBA" id="ARBA00022475"/>
    </source>
</evidence>
<evidence type="ECO:0000313" key="9">
    <source>
        <dbReference type="EMBL" id="KAL1282598.1"/>
    </source>
</evidence>
<keyword evidence="10" id="KW-1185">Reference proteome</keyword>
<accession>A0ABR3NZZ3</accession>
<dbReference type="SMART" id="SM00408">
    <property type="entry name" value="IGc2"/>
    <property type="match status" value="2"/>
</dbReference>
<dbReference type="InterPro" id="IPR036179">
    <property type="entry name" value="Ig-like_dom_sf"/>
</dbReference>
<evidence type="ECO:0000313" key="10">
    <source>
        <dbReference type="Proteomes" id="UP001558613"/>
    </source>
</evidence>
<protein>
    <recommendedName>
        <fullName evidence="8">Ig-like domain-containing protein</fullName>
    </recommendedName>
</protein>
<comment type="subcellular location">
    <subcellularLocation>
        <location evidence="1">Cell membrane</location>
    </subcellularLocation>
</comment>
<dbReference type="InterPro" id="IPR003598">
    <property type="entry name" value="Ig_sub2"/>
</dbReference>
<proteinExistence type="predicted"/>
<dbReference type="InterPro" id="IPR003599">
    <property type="entry name" value="Ig_sub"/>
</dbReference>
<evidence type="ECO:0000256" key="7">
    <source>
        <dbReference type="ARBA" id="ARBA00023180"/>
    </source>
</evidence>
<name>A0ABR3NZZ3_9TELE</name>
<dbReference type="SMART" id="SM00409">
    <property type="entry name" value="IG"/>
    <property type="match status" value="2"/>
</dbReference>
<evidence type="ECO:0000259" key="8">
    <source>
        <dbReference type="PROSITE" id="PS50835"/>
    </source>
</evidence>
<organism evidence="9 10">
    <name type="scientific">Cirrhinus molitorella</name>
    <name type="common">mud carp</name>
    <dbReference type="NCBI Taxonomy" id="172907"/>
    <lineage>
        <taxon>Eukaryota</taxon>
        <taxon>Metazoa</taxon>
        <taxon>Chordata</taxon>
        <taxon>Craniata</taxon>
        <taxon>Vertebrata</taxon>
        <taxon>Euteleostomi</taxon>
        <taxon>Actinopterygii</taxon>
        <taxon>Neopterygii</taxon>
        <taxon>Teleostei</taxon>
        <taxon>Ostariophysi</taxon>
        <taxon>Cypriniformes</taxon>
        <taxon>Cyprinidae</taxon>
        <taxon>Labeoninae</taxon>
        <taxon>Labeonini</taxon>
        <taxon>Cirrhinus</taxon>
    </lineage>
</organism>
<dbReference type="CDD" id="cd00099">
    <property type="entry name" value="IgV"/>
    <property type="match status" value="1"/>
</dbReference>
<keyword evidence="5" id="KW-0472">Membrane</keyword>
<evidence type="ECO:0000256" key="3">
    <source>
        <dbReference type="ARBA" id="ARBA00022729"/>
    </source>
</evidence>
<keyword evidence="2" id="KW-1003">Cell membrane</keyword>
<evidence type="ECO:0000256" key="5">
    <source>
        <dbReference type="ARBA" id="ARBA00023136"/>
    </source>
</evidence>
<dbReference type="InterPro" id="IPR013783">
    <property type="entry name" value="Ig-like_fold"/>
</dbReference>
<dbReference type="Pfam" id="PF07686">
    <property type="entry name" value="V-set"/>
    <property type="match status" value="2"/>
</dbReference>
<evidence type="ECO:0000256" key="1">
    <source>
        <dbReference type="ARBA" id="ARBA00004236"/>
    </source>
</evidence>
<comment type="caution">
    <text evidence="9">The sequence shown here is derived from an EMBL/GenBank/DDBJ whole genome shotgun (WGS) entry which is preliminary data.</text>
</comment>
<dbReference type="PANTHER" id="PTHR19433:SF111">
    <property type="entry name" value="T CELL RECEPTOR ALPHA VARIABLE 4"/>
    <property type="match status" value="1"/>
</dbReference>
<dbReference type="InterPro" id="IPR007110">
    <property type="entry name" value="Ig-like_dom"/>
</dbReference>
<evidence type="ECO:0000256" key="4">
    <source>
        <dbReference type="ARBA" id="ARBA00022859"/>
    </source>
</evidence>
<feature type="domain" description="Ig-like" evidence="8">
    <location>
        <begin position="215"/>
        <end position="319"/>
    </location>
</feature>
<evidence type="ECO:0000256" key="6">
    <source>
        <dbReference type="ARBA" id="ARBA00023157"/>
    </source>
</evidence>
<keyword evidence="7" id="KW-0325">Glycoprotein</keyword>
<dbReference type="SMART" id="SM00406">
    <property type="entry name" value="IGv"/>
    <property type="match status" value="2"/>
</dbReference>
<dbReference type="Gene3D" id="2.60.40.10">
    <property type="entry name" value="Immunoglobulins"/>
    <property type="match status" value="2"/>
</dbReference>
<dbReference type="PANTHER" id="PTHR19433">
    <property type="entry name" value="T-CELL RECEPTOR ALPHA CHAIN V REGION-RELATED"/>
    <property type="match status" value="1"/>
</dbReference>
<keyword evidence="3" id="KW-0732">Signal</keyword>
<keyword evidence="6" id="KW-1015">Disulfide bond</keyword>
<keyword evidence="4" id="KW-0391">Immunity</keyword>
<dbReference type="InterPro" id="IPR013106">
    <property type="entry name" value="Ig_V-set"/>
</dbReference>
<dbReference type="PROSITE" id="PS50835">
    <property type="entry name" value="IG_LIKE"/>
    <property type="match status" value="2"/>
</dbReference>
<gene>
    <name evidence="9" type="ORF">QQF64_001401</name>
</gene>
<dbReference type="Proteomes" id="UP001558613">
    <property type="component" value="Unassembled WGS sequence"/>
</dbReference>
<reference evidence="9 10" key="1">
    <citation type="submission" date="2023-09" db="EMBL/GenBank/DDBJ databases">
        <authorList>
            <person name="Wang M."/>
        </authorList>
    </citation>
    <scope>NUCLEOTIDE SEQUENCE [LARGE SCALE GENOMIC DNA]</scope>
    <source>
        <strain evidence="9">GT-2023</strain>
        <tissue evidence="9">Liver</tissue>
    </source>
</reference>
<feature type="domain" description="Ig-like" evidence="8">
    <location>
        <begin position="27"/>
        <end position="130"/>
    </location>
</feature>
<dbReference type="SUPFAM" id="SSF48726">
    <property type="entry name" value="Immunoglobulin"/>
    <property type="match status" value="2"/>
</dbReference>
<dbReference type="InterPro" id="IPR052051">
    <property type="entry name" value="TCR_complex_component"/>
</dbReference>